<dbReference type="Pfam" id="PF17415">
    <property type="entry name" value="NigD_C"/>
    <property type="match status" value="1"/>
</dbReference>
<dbReference type="eggNOG" id="ENOG502Z82F">
    <property type="taxonomic scope" value="Bacteria"/>
</dbReference>
<protein>
    <recommendedName>
        <fullName evidence="5">NigD-like C-terminal beta sandwich domain-containing protein</fullName>
    </recommendedName>
</protein>
<dbReference type="PROSITE" id="PS51257">
    <property type="entry name" value="PROKAR_LIPOPROTEIN"/>
    <property type="match status" value="1"/>
</dbReference>
<organism evidence="3 4">
    <name type="scientific">Hoylesella loescheii DSM 19665 = JCM 12249 = ATCC 15930</name>
    <dbReference type="NCBI Taxonomy" id="1122985"/>
    <lineage>
        <taxon>Bacteria</taxon>
        <taxon>Pseudomonadati</taxon>
        <taxon>Bacteroidota</taxon>
        <taxon>Bacteroidia</taxon>
        <taxon>Bacteroidales</taxon>
        <taxon>Prevotellaceae</taxon>
        <taxon>Hoylesella</taxon>
    </lineage>
</organism>
<proteinExistence type="predicted"/>
<dbReference type="Proteomes" id="UP000027442">
    <property type="component" value="Unassembled WGS sequence"/>
</dbReference>
<keyword evidence="4" id="KW-1185">Reference proteome</keyword>
<accession>A0A069QI51</accession>
<dbReference type="Gene3D" id="2.40.50.500">
    <property type="entry name" value="NigD-like N-terminal OB domain"/>
    <property type="match status" value="1"/>
</dbReference>
<evidence type="ECO:0000313" key="4">
    <source>
        <dbReference type="Proteomes" id="UP000027442"/>
    </source>
</evidence>
<name>A0A069QI51_HOYLO</name>
<feature type="domain" description="NigD-like N-terminal OB" evidence="1">
    <location>
        <begin position="38"/>
        <end position="110"/>
    </location>
</feature>
<comment type="caution">
    <text evidence="3">The sequence shown here is derived from an EMBL/GenBank/DDBJ whole genome shotgun (WGS) entry which is preliminary data.</text>
</comment>
<reference evidence="3 4" key="1">
    <citation type="submission" date="2013-08" db="EMBL/GenBank/DDBJ databases">
        <authorList>
            <person name="Weinstock G."/>
            <person name="Sodergren E."/>
            <person name="Wylie T."/>
            <person name="Fulton L."/>
            <person name="Fulton R."/>
            <person name="Fronick C."/>
            <person name="O'Laughlin M."/>
            <person name="Godfrey J."/>
            <person name="Miner T."/>
            <person name="Herter B."/>
            <person name="Appelbaum E."/>
            <person name="Cordes M."/>
            <person name="Lek S."/>
            <person name="Wollam A."/>
            <person name="Pepin K.H."/>
            <person name="Palsikar V.B."/>
            <person name="Mitreva M."/>
            <person name="Wilson R.K."/>
        </authorList>
    </citation>
    <scope>NUCLEOTIDE SEQUENCE [LARGE SCALE GENOMIC DNA]</scope>
    <source>
        <strain evidence="3 4">ATCC 15930</strain>
    </source>
</reference>
<dbReference type="HOGENOM" id="CLU_097801_0_0_10"/>
<gene>
    <name evidence="3" type="ORF">HMPREF1991_01375</name>
</gene>
<dbReference type="PATRIC" id="fig|1122985.7.peg.1431"/>
<dbReference type="RefSeq" id="WP_018967934.1">
    <property type="nucleotide sequence ID" value="NZ_KB899218.1"/>
</dbReference>
<dbReference type="InterPro" id="IPR038179">
    <property type="entry name" value="NigD-like_N_sf"/>
</dbReference>
<dbReference type="EMBL" id="JNGW01000060">
    <property type="protein sequence ID" value="KDR52533.1"/>
    <property type="molecule type" value="Genomic_DNA"/>
</dbReference>
<evidence type="ECO:0000259" key="2">
    <source>
        <dbReference type="Pfam" id="PF17415"/>
    </source>
</evidence>
<dbReference type="InterPro" id="IPR038143">
    <property type="entry name" value="NigD-like_C_dom_sf"/>
</dbReference>
<evidence type="ECO:0008006" key="5">
    <source>
        <dbReference type="Google" id="ProtNLM"/>
    </source>
</evidence>
<sequence length="256" mass="28366">MKQKHSWLAGVGIIVAMFTFIACQDDKEEDTLSYPTALVTVKPNLGNTAFTLQLDDSVSLTPSNMKSSPFGMKEMRALVNYNVVDGPAVKEGKDRVKGTTYVNINWLDSIRTKVMAKNLGDANAKTYGNDPLEVVNDWVSIAEDGYLTLRFRTRWGGKVKHVLNLVATPDKDNAYKVTLYHDAKGDLFGRWGDGLIAFRLAGLPDTGKKYVLLTLEWESYSGKKIARFKYATREATIASQSKMAILTAPVQITSVD</sequence>
<dbReference type="InterPro" id="IPR024299">
    <property type="entry name" value="NigD-like_OB_dom"/>
</dbReference>
<dbReference type="Pfam" id="PF12667">
    <property type="entry name" value="NigD_N"/>
    <property type="match status" value="1"/>
</dbReference>
<dbReference type="Gene3D" id="2.60.40.2370">
    <property type="entry name" value="NigD-like, C-terminal beta sandwich domain"/>
    <property type="match status" value="1"/>
</dbReference>
<dbReference type="InterPro" id="IPR035376">
    <property type="entry name" value="NigD_C"/>
</dbReference>
<evidence type="ECO:0000259" key="1">
    <source>
        <dbReference type="Pfam" id="PF12667"/>
    </source>
</evidence>
<evidence type="ECO:0000313" key="3">
    <source>
        <dbReference type="EMBL" id="KDR52533.1"/>
    </source>
</evidence>
<dbReference type="AlphaFoldDB" id="A0A069QI51"/>
<feature type="domain" description="NigD-like C-terminal" evidence="2">
    <location>
        <begin position="121"/>
        <end position="230"/>
    </location>
</feature>